<dbReference type="Proteomes" id="UP000597444">
    <property type="component" value="Unassembled WGS sequence"/>
</dbReference>
<evidence type="ECO:0000313" key="2">
    <source>
        <dbReference type="EMBL" id="GHO97882.1"/>
    </source>
</evidence>
<feature type="region of interest" description="Disordered" evidence="1">
    <location>
        <begin position="419"/>
        <end position="444"/>
    </location>
</feature>
<accession>A0A8J3N467</accession>
<keyword evidence="3" id="KW-1185">Reference proteome</keyword>
<dbReference type="EMBL" id="BNJK01000002">
    <property type="protein sequence ID" value="GHO97882.1"/>
    <property type="molecule type" value="Genomic_DNA"/>
</dbReference>
<dbReference type="Gene3D" id="1.25.40.10">
    <property type="entry name" value="Tetratricopeptide repeat domain"/>
    <property type="match status" value="1"/>
</dbReference>
<protein>
    <submittedName>
        <fullName evidence="2">Uncharacterized protein</fullName>
    </submittedName>
</protein>
<dbReference type="SUPFAM" id="SSF48452">
    <property type="entry name" value="TPR-like"/>
    <property type="match status" value="1"/>
</dbReference>
<gene>
    <name evidence="2" type="ORF">KSF_079300</name>
</gene>
<dbReference type="InterPro" id="IPR011990">
    <property type="entry name" value="TPR-like_helical_dom_sf"/>
</dbReference>
<proteinExistence type="predicted"/>
<feature type="compositionally biased region" description="Polar residues" evidence="1">
    <location>
        <begin position="433"/>
        <end position="444"/>
    </location>
</feature>
<evidence type="ECO:0000256" key="1">
    <source>
        <dbReference type="SAM" id="MobiDB-lite"/>
    </source>
</evidence>
<comment type="caution">
    <text evidence="2">The sequence shown here is derived from an EMBL/GenBank/DDBJ whole genome shotgun (WGS) entry which is preliminary data.</text>
</comment>
<dbReference type="RefSeq" id="WP_220208655.1">
    <property type="nucleotide sequence ID" value="NZ_BNJK01000002.1"/>
</dbReference>
<sequence length="444" mass="49132">MKDYQEKLDRVRSLLKEDKAQEAFRALLPVFRYPGMMQRPEEFAAVLAVFAEISAKIAGDEFTSIVRHTLDHIDDPGALYSLGYELIDQGLPAIAATVLAEAHRLAPNNVEILTELCAALERSTLYADACRYLKAAPEVLQHSFLCSYLLAFNSLMSGDLKTTRRLLPDLQRLQEQDEHFAALSARIIRMLRRADALSGHAPLDTRDLRGWHMVITSGLLLHVSPHGFDEGMNGRYAFVQDTLELCLEGIERVKAVLAALEITPPRIFALPERGSSILAQATARILDCPLENWPDGGSEEPGLIVAYDLALLDEDLLPTLLQHHPGQILWNHASCWTEDQPISGDLTTFLYQVNYEPWGERIRVDQEQQQAITEPPDERDEAIIAAEIVSATLEPGTLDDLPALIELARAAAATTGEAAPGLLCSGGRRKKQWSGSPVPSSRFT</sequence>
<name>A0A8J3N467_9CHLR</name>
<dbReference type="AlphaFoldDB" id="A0A8J3N467"/>
<reference evidence="2" key="1">
    <citation type="submission" date="2020-10" db="EMBL/GenBank/DDBJ databases">
        <title>Taxonomic study of unclassified bacteria belonging to the class Ktedonobacteria.</title>
        <authorList>
            <person name="Yabe S."/>
            <person name="Wang C.M."/>
            <person name="Zheng Y."/>
            <person name="Sakai Y."/>
            <person name="Cavaletti L."/>
            <person name="Monciardini P."/>
            <person name="Donadio S."/>
        </authorList>
    </citation>
    <scope>NUCLEOTIDE SEQUENCE</scope>
    <source>
        <strain evidence="2">ID150040</strain>
    </source>
</reference>
<evidence type="ECO:0000313" key="3">
    <source>
        <dbReference type="Proteomes" id="UP000597444"/>
    </source>
</evidence>
<organism evidence="2 3">
    <name type="scientific">Reticulibacter mediterranei</name>
    <dbReference type="NCBI Taxonomy" id="2778369"/>
    <lineage>
        <taxon>Bacteria</taxon>
        <taxon>Bacillati</taxon>
        <taxon>Chloroflexota</taxon>
        <taxon>Ktedonobacteria</taxon>
        <taxon>Ktedonobacterales</taxon>
        <taxon>Reticulibacteraceae</taxon>
        <taxon>Reticulibacter</taxon>
    </lineage>
</organism>